<sequence length="48" mass="5523">MRKINFSAGPSTLPLELLEYAKNELCDYQGKGYSIMEISHRSKVFEEV</sequence>
<dbReference type="Gene3D" id="3.40.640.10">
    <property type="entry name" value="Type I PLP-dependent aspartate aminotransferase-like (Major domain)"/>
    <property type="match status" value="1"/>
</dbReference>
<comment type="pathway">
    <text evidence="4">Amino-acid biosynthesis.</text>
</comment>
<dbReference type="AlphaFoldDB" id="A0AAW5EK16"/>
<reference evidence="5" key="1">
    <citation type="submission" date="2021-12" db="EMBL/GenBank/DDBJ databases">
        <title>Prevalence of phenicol resistance gene fexA in Campylobacter isolated from poultry supply chain.</title>
        <authorList>
            <person name="Tang B."/>
            <person name="Zheng X."/>
            <person name="Lin J."/>
            <person name="Lin R."/>
            <person name="Yang H."/>
            <person name="Shen Z."/>
            <person name="Xia F."/>
        </authorList>
    </citation>
    <scope>NUCLEOTIDE SEQUENCE</scope>
    <source>
        <strain evidence="5">CJHN2011004</strain>
    </source>
</reference>
<comment type="caution">
    <text evidence="5">The sequence shown here is derived from an EMBL/GenBank/DDBJ whole genome shotgun (WGS) entry which is preliminary data.</text>
</comment>
<dbReference type="PANTHER" id="PTHR43247">
    <property type="entry name" value="PHOSPHOSERINE AMINOTRANSFERASE"/>
    <property type="match status" value="1"/>
</dbReference>
<dbReference type="Proteomes" id="UP001199644">
    <property type="component" value="Unassembled WGS sequence"/>
</dbReference>
<dbReference type="GO" id="GO:0006564">
    <property type="term" value="P:L-serine biosynthetic process"/>
    <property type="evidence" value="ECO:0007669"/>
    <property type="project" value="InterPro"/>
</dbReference>
<name>A0AAW5EK16_CAMJU</name>
<dbReference type="InterPro" id="IPR015421">
    <property type="entry name" value="PyrdxlP-dep_Trfase_major"/>
</dbReference>
<evidence type="ECO:0000313" key="6">
    <source>
        <dbReference type="Proteomes" id="UP001199644"/>
    </source>
</evidence>
<dbReference type="GO" id="GO:0030170">
    <property type="term" value="F:pyridoxal phosphate binding"/>
    <property type="evidence" value="ECO:0007669"/>
    <property type="project" value="TreeGrafter"/>
</dbReference>
<keyword evidence="2" id="KW-0808">Transferase</keyword>
<dbReference type="GO" id="GO:0005737">
    <property type="term" value="C:cytoplasm"/>
    <property type="evidence" value="ECO:0007669"/>
    <property type="project" value="TreeGrafter"/>
</dbReference>
<gene>
    <name evidence="5" type="ORF">LZC39_15355</name>
</gene>
<organism evidence="5 6">
    <name type="scientific">Campylobacter jejuni</name>
    <dbReference type="NCBI Taxonomy" id="197"/>
    <lineage>
        <taxon>Bacteria</taxon>
        <taxon>Pseudomonadati</taxon>
        <taxon>Campylobacterota</taxon>
        <taxon>Epsilonproteobacteria</taxon>
        <taxon>Campylobacterales</taxon>
        <taxon>Campylobacteraceae</taxon>
        <taxon>Campylobacter</taxon>
    </lineage>
</organism>
<accession>A0AAW5EK16</accession>
<comment type="cofactor">
    <cofactor evidence="1">
        <name>pyridoxal 5'-phosphate</name>
        <dbReference type="ChEBI" id="CHEBI:597326"/>
    </cofactor>
</comment>
<dbReference type="EMBL" id="JAJUOL010000985">
    <property type="protein sequence ID" value="MCH3853465.1"/>
    <property type="molecule type" value="Genomic_DNA"/>
</dbReference>
<dbReference type="InterPro" id="IPR015424">
    <property type="entry name" value="PyrdxlP-dep_Trfase"/>
</dbReference>
<evidence type="ECO:0000256" key="4">
    <source>
        <dbReference type="ARBA" id="ARBA00029440"/>
    </source>
</evidence>
<evidence type="ECO:0000256" key="1">
    <source>
        <dbReference type="ARBA" id="ARBA00001933"/>
    </source>
</evidence>
<proteinExistence type="predicted"/>
<dbReference type="InterPro" id="IPR022278">
    <property type="entry name" value="Pser_aminoTfrase"/>
</dbReference>
<protein>
    <submittedName>
        <fullName evidence="5">3-phosphoserine/phosphohydroxythreonine transaminase</fullName>
    </submittedName>
</protein>
<dbReference type="SUPFAM" id="SSF53383">
    <property type="entry name" value="PLP-dependent transferases"/>
    <property type="match status" value="1"/>
</dbReference>
<evidence type="ECO:0000313" key="5">
    <source>
        <dbReference type="EMBL" id="MCH3853465.1"/>
    </source>
</evidence>
<evidence type="ECO:0000256" key="3">
    <source>
        <dbReference type="ARBA" id="ARBA00022898"/>
    </source>
</evidence>
<dbReference type="PANTHER" id="PTHR43247:SF1">
    <property type="entry name" value="PHOSPHOSERINE AMINOTRANSFERASE"/>
    <property type="match status" value="1"/>
</dbReference>
<feature type="non-terminal residue" evidence="5">
    <location>
        <position position="48"/>
    </location>
</feature>
<evidence type="ECO:0000256" key="2">
    <source>
        <dbReference type="ARBA" id="ARBA00022679"/>
    </source>
</evidence>
<dbReference type="GO" id="GO:0004648">
    <property type="term" value="F:O-phospho-L-serine:2-oxoglutarate aminotransferase activity"/>
    <property type="evidence" value="ECO:0007669"/>
    <property type="project" value="InterPro"/>
</dbReference>
<keyword evidence="3" id="KW-0663">Pyridoxal phosphate</keyword>